<evidence type="ECO:0000313" key="8">
    <source>
        <dbReference type="Proteomes" id="UP000679690"/>
    </source>
</evidence>
<dbReference type="PANTHER" id="PTHR14948">
    <property type="entry name" value="NG5"/>
    <property type="match status" value="1"/>
</dbReference>
<dbReference type="EMBL" id="JAGFNS010000014">
    <property type="protein sequence ID" value="MBO3740148.1"/>
    <property type="molecule type" value="Genomic_DNA"/>
</dbReference>
<evidence type="ECO:0000256" key="4">
    <source>
        <dbReference type="ARBA" id="ARBA00023136"/>
    </source>
</evidence>
<proteinExistence type="predicted"/>
<feature type="transmembrane region" description="Helical" evidence="6">
    <location>
        <begin position="116"/>
        <end position="140"/>
    </location>
</feature>
<keyword evidence="3 6" id="KW-1133">Transmembrane helix</keyword>
<feature type="region of interest" description="Disordered" evidence="5">
    <location>
        <begin position="1"/>
        <end position="52"/>
    </location>
</feature>
<accession>A0ABS3UQY5</accession>
<dbReference type="Pfam" id="PF04505">
    <property type="entry name" value="CD225"/>
    <property type="match status" value="1"/>
</dbReference>
<evidence type="ECO:0000256" key="1">
    <source>
        <dbReference type="ARBA" id="ARBA00004370"/>
    </source>
</evidence>
<gene>
    <name evidence="7" type="ORF">J5X75_21835</name>
</gene>
<evidence type="ECO:0000256" key="3">
    <source>
        <dbReference type="ARBA" id="ARBA00022989"/>
    </source>
</evidence>
<keyword evidence="2 6" id="KW-0812">Transmembrane</keyword>
<evidence type="ECO:0000313" key="7">
    <source>
        <dbReference type="EMBL" id="MBO3740148.1"/>
    </source>
</evidence>
<evidence type="ECO:0000256" key="5">
    <source>
        <dbReference type="SAM" id="MobiDB-lite"/>
    </source>
</evidence>
<comment type="subcellular location">
    <subcellularLocation>
        <location evidence="1">Membrane</location>
    </subcellularLocation>
</comment>
<keyword evidence="4 6" id="KW-0472">Membrane</keyword>
<organism evidence="7 8">
    <name type="scientific">Actinoplanes flavus</name>
    <dbReference type="NCBI Taxonomy" id="2820290"/>
    <lineage>
        <taxon>Bacteria</taxon>
        <taxon>Bacillati</taxon>
        <taxon>Actinomycetota</taxon>
        <taxon>Actinomycetes</taxon>
        <taxon>Micromonosporales</taxon>
        <taxon>Micromonosporaceae</taxon>
        <taxon>Actinoplanes</taxon>
    </lineage>
</organism>
<feature type="transmembrane region" description="Helical" evidence="6">
    <location>
        <begin position="73"/>
        <end position="95"/>
    </location>
</feature>
<name>A0ABS3UQY5_9ACTN</name>
<keyword evidence="8" id="KW-1185">Reference proteome</keyword>
<reference evidence="7 8" key="1">
    <citation type="submission" date="2021-03" db="EMBL/GenBank/DDBJ databases">
        <title>Actinoplanes flavus sp. nov., a novel actinomycete isolated from Coconut Palm rhizosphere soil.</title>
        <authorList>
            <person name="Luo X."/>
        </authorList>
    </citation>
    <scope>NUCLEOTIDE SEQUENCE [LARGE SCALE GENOMIC DNA]</scope>
    <source>
        <strain evidence="7 8">NEAU-H7</strain>
    </source>
</reference>
<feature type="compositionally biased region" description="Pro residues" evidence="5">
    <location>
        <begin position="27"/>
        <end position="52"/>
    </location>
</feature>
<dbReference type="PANTHER" id="PTHR14948:SF44">
    <property type="entry name" value="PROLINE-RICH TRANSMEMBRANE PROTEIN 1-LIKE"/>
    <property type="match status" value="1"/>
</dbReference>
<dbReference type="InterPro" id="IPR007593">
    <property type="entry name" value="CD225/Dispanin_fam"/>
</dbReference>
<evidence type="ECO:0000256" key="6">
    <source>
        <dbReference type="SAM" id="Phobius"/>
    </source>
</evidence>
<dbReference type="InterPro" id="IPR051423">
    <property type="entry name" value="CD225/Dispanin"/>
</dbReference>
<evidence type="ECO:0000256" key="2">
    <source>
        <dbReference type="ARBA" id="ARBA00022692"/>
    </source>
</evidence>
<comment type="caution">
    <text evidence="7">The sequence shown here is derived from an EMBL/GenBank/DDBJ whole genome shotgun (WGS) entry which is preliminary data.</text>
</comment>
<dbReference type="Proteomes" id="UP000679690">
    <property type="component" value="Unassembled WGS sequence"/>
</dbReference>
<sequence>MTTPQPHSDETRAGATAPDWTTSAYDPPGPYRPQPYPGNYPPPSYPPPSYPPQYPGHAAAAAFHGAPKAPTGLAIAATVLFAPLGIWALVLCGQVNTQVAAGDVVGALAIVNKAKTVSFIGIAVGALITVLFCASSFSAMNDPYYGSY</sequence>
<protein>
    <submittedName>
        <fullName evidence="7">CD225/dispanin family protein</fullName>
    </submittedName>
</protein>
<dbReference type="RefSeq" id="WP_208469340.1">
    <property type="nucleotide sequence ID" value="NZ_JAGFNS010000014.1"/>
</dbReference>